<protein>
    <submittedName>
        <fullName evidence="1">Uncharacterized protein</fullName>
    </submittedName>
</protein>
<reference evidence="1 2" key="1">
    <citation type="submission" date="2020-07" db="EMBL/GenBank/DDBJ databases">
        <title>Huge and variable diversity of episymbiotic CPR bacteria and DPANN archaea in groundwater ecosystems.</title>
        <authorList>
            <person name="He C.Y."/>
            <person name="Keren R."/>
            <person name="Whittaker M."/>
            <person name="Farag I.F."/>
            <person name="Doudna J."/>
            <person name="Cate J.H.D."/>
            <person name="Banfield J.F."/>
        </authorList>
    </citation>
    <scope>NUCLEOTIDE SEQUENCE [LARGE SCALE GENOMIC DNA]</scope>
    <source>
        <strain evidence="1">NC_groundwater_70_Ag_B-0.1um_54_66</strain>
    </source>
</reference>
<organism evidence="1 2">
    <name type="scientific">Micavibrio aeruginosavorus</name>
    <dbReference type="NCBI Taxonomy" id="349221"/>
    <lineage>
        <taxon>Bacteria</taxon>
        <taxon>Pseudomonadati</taxon>
        <taxon>Bdellovibrionota</taxon>
        <taxon>Bdellovibrionia</taxon>
        <taxon>Bdellovibrionales</taxon>
        <taxon>Pseudobdellovibrionaceae</taxon>
        <taxon>Micavibrio</taxon>
    </lineage>
</organism>
<evidence type="ECO:0000313" key="1">
    <source>
        <dbReference type="EMBL" id="QQG36002.1"/>
    </source>
</evidence>
<accession>A0A7T5R1V0</accession>
<name>A0A7T5R1V0_9BACT</name>
<dbReference type="Proteomes" id="UP000595362">
    <property type="component" value="Chromosome"/>
</dbReference>
<evidence type="ECO:0000313" key="2">
    <source>
        <dbReference type="Proteomes" id="UP000595362"/>
    </source>
</evidence>
<dbReference type="AlphaFoldDB" id="A0A7T5R1V0"/>
<gene>
    <name evidence="1" type="ORF">HYS17_10950</name>
</gene>
<proteinExistence type="predicted"/>
<dbReference type="EMBL" id="CP066681">
    <property type="protein sequence ID" value="QQG36002.1"/>
    <property type="molecule type" value="Genomic_DNA"/>
</dbReference>
<sequence>MPGLTALRFTFMTATSGDPSRLQERAGCADQQDMVDLAVAYYTYYARGENGQGEELVSFDRRQQEAEELNDEPTEIHRAVGMVDASVDADFLEKLVDFSGNDTAEDTLTRALVLLEDICDAHDKGYEIGLMNASESEITTLQLSASGKSPGLSPPRHRLH</sequence>